<dbReference type="GO" id="GO:0050660">
    <property type="term" value="F:flavin adenine dinucleotide binding"/>
    <property type="evidence" value="ECO:0007669"/>
    <property type="project" value="InterPro"/>
</dbReference>
<dbReference type="InterPro" id="IPR007867">
    <property type="entry name" value="GMC_OxRtase_C"/>
</dbReference>
<dbReference type="AlphaFoldDB" id="A0A6F9D9U2"/>
<dbReference type="InterPro" id="IPR036188">
    <property type="entry name" value="FAD/NAD-bd_sf"/>
</dbReference>
<dbReference type="PANTHER" id="PTHR11552:SF147">
    <property type="entry name" value="CHOLINE DEHYDROGENASE, MITOCHONDRIAL"/>
    <property type="match status" value="1"/>
</dbReference>
<dbReference type="Gene3D" id="3.50.50.60">
    <property type="entry name" value="FAD/NAD(P)-binding domain"/>
    <property type="match status" value="1"/>
</dbReference>
<dbReference type="PROSITE" id="PS00624">
    <property type="entry name" value="GMC_OXRED_2"/>
    <property type="match status" value="1"/>
</dbReference>
<feature type="binding site" evidence="5">
    <location>
        <position position="254"/>
    </location>
    <ligand>
        <name>FAD</name>
        <dbReference type="ChEBI" id="CHEBI:57692"/>
    </ligand>
</feature>
<evidence type="ECO:0000259" key="8">
    <source>
        <dbReference type="PROSITE" id="PS00624"/>
    </source>
</evidence>
<feature type="domain" description="Glucose-methanol-choline oxidoreductase N-terminal" evidence="7">
    <location>
        <begin position="116"/>
        <end position="139"/>
    </location>
</feature>
<comment type="cofactor">
    <cofactor evidence="1 5">
        <name>FAD</name>
        <dbReference type="ChEBI" id="CHEBI:57692"/>
    </cofactor>
</comment>
<accession>A0A6F9D9U2</accession>
<dbReference type="InterPro" id="IPR012132">
    <property type="entry name" value="GMC_OxRdtase"/>
</dbReference>
<dbReference type="GO" id="GO:0005743">
    <property type="term" value="C:mitochondrial inner membrane"/>
    <property type="evidence" value="ECO:0007669"/>
    <property type="project" value="TreeGrafter"/>
</dbReference>
<gene>
    <name evidence="9" type="primary">Chdh-002</name>
</gene>
<dbReference type="PANTHER" id="PTHR11552">
    <property type="entry name" value="GLUCOSE-METHANOL-CHOLINE GMC OXIDOREDUCTASE"/>
    <property type="match status" value="1"/>
</dbReference>
<sequence length="609" mass="66951">MWLKLVVFVAILAFLAPKIFVWYFSITIDKPKGDYDFIVVGAGASGSVVASRLSEVSTERVLLLEAGEEDLPNPLIHVPLFVTFLQHGKFDWEYKTEPLNNAGFALTNQVSYWPRGKVLGGSTSINYLVYARGTKSDFDSWDSLGAPGWSYQDVLPFFKKSENMLDPDLAKTAHHGTGGPLNVSLSYKHKILNWFIRAANEIGIASFDYNRPDGKGVSPIQSTSTNGKRTSAADAFLRPVARRKNFDIVCGAHVKRVVIETQSDGSKKAVGVEVVKNEESFIVKSKKEVILSGGAIGSPQILMLSGIGPKEHLKEMKIEVMKDSPGVGSNLQDHFVIPAGFHSFNTDMHDQVITPDVLSLSNIASYLFHGSGSLTTTGLDALGFAKVLSDDKHDWPNIHFYLHAIMWKPQIPDQTEVLMSLFNFKKEAVDDLIKEAHAINSDHTSDFTIMVGLAHPYSSGSIKLRSSNYLDHPIIDPSYLSDTRDVTTLVGGLRLIKKFEDAEISKAMGIKMYMVMNNCTSLHGTSTDAYYECVARSAGITEYHPCCTAKMGKDPMAVADARLRVHGISGLRVADASIMPHLTTANTQAPCYMIGEKAAHMIKQDWGLI</sequence>
<dbReference type="InterPro" id="IPR000172">
    <property type="entry name" value="GMC_OxRdtase_N"/>
</dbReference>
<dbReference type="Pfam" id="PF05199">
    <property type="entry name" value="GMC_oxred_C"/>
    <property type="match status" value="1"/>
</dbReference>
<dbReference type="Pfam" id="PF00732">
    <property type="entry name" value="GMC_oxred_N"/>
    <property type="match status" value="1"/>
</dbReference>
<reference evidence="9" key="1">
    <citation type="submission" date="2020-04" db="EMBL/GenBank/DDBJ databases">
        <authorList>
            <person name="Neveu A P."/>
        </authorList>
    </citation>
    <scope>NUCLEOTIDE SEQUENCE</scope>
    <source>
        <tissue evidence="9">Whole embryo</tissue>
    </source>
</reference>
<organism evidence="9">
    <name type="scientific">Phallusia mammillata</name>
    <dbReference type="NCBI Taxonomy" id="59560"/>
    <lineage>
        <taxon>Eukaryota</taxon>
        <taxon>Metazoa</taxon>
        <taxon>Chordata</taxon>
        <taxon>Tunicata</taxon>
        <taxon>Ascidiacea</taxon>
        <taxon>Phlebobranchia</taxon>
        <taxon>Ascidiidae</taxon>
        <taxon>Phallusia</taxon>
    </lineage>
</organism>
<evidence type="ECO:0000256" key="3">
    <source>
        <dbReference type="ARBA" id="ARBA00022630"/>
    </source>
</evidence>
<comment type="similarity">
    <text evidence="2 6">Belongs to the GMC oxidoreductase family.</text>
</comment>
<feature type="binding site" evidence="5">
    <location>
        <position position="118"/>
    </location>
    <ligand>
        <name>FAD</name>
        <dbReference type="ChEBI" id="CHEBI:57692"/>
    </ligand>
</feature>
<dbReference type="Gene3D" id="3.30.560.10">
    <property type="entry name" value="Glucose Oxidase, domain 3"/>
    <property type="match status" value="1"/>
</dbReference>
<feature type="binding site" evidence="5">
    <location>
        <begin position="126"/>
        <end position="129"/>
    </location>
    <ligand>
        <name>FAD</name>
        <dbReference type="ChEBI" id="CHEBI:57692"/>
    </ligand>
</feature>
<evidence type="ECO:0000259" key="7">
    <source>
        <dbReference type="PROSITE" id="PS00623"/>
    </source>
</evidence>
<evidence type="ECO:0000256" key="2">
    <source>
        <dbReference type="ARBA" id="ARBA00010790"/>
    </source>
</evidence>
<name>A0A6F9D9U2_9ASCI</name>
<evidence type="ECO:0000256" key="6">
    <source>
        <dbReference type="RuleBase" id="RU003968"/>
    </source>
</evidence>
<evidence type="ECO:0000313" key="9">
    <source>
        <dbReference type="EMBL" id="CAB3230500.1"/>
    </source>
</evidence>
<feature type="domain" description="Glucose-methanol-choline oxidoreductase N-terminal" evidence="8">
    <location>
        <begin position="294"/>
        <end position="308"/>
    </location>
</feature>
<dbReference type="PROSITE" id="PS00623">
    <property type="entry name" value="GMC_OXRED_1"/>
    <property type="match status" value="1"/>
</dbReference>
<evidence type="ECO:0000256" key="4">
    <source>
        <dbReference type="ARBA" id="ARBA00022827"/>
    </source>
</evidence>
<dbReference type="SUPFAM" id="SSF51905">
    <property type="entry name" value="FAD/NAD(P)-binding domain"/>
    <property type="match status" value="1"/>
</dbReference>
<keyword evidence="3 6" id="KW-0285">Flavoprotein</keyword>
<dbReference type="SUPFAM" id="SSF54373">
    <property type="entry name" value="FAD-linked reductases, C-terminal domain"/>
    <property type="match status" value="1"/>
</dbReference>
<dbReference type="GO" id="GO:0008812">
    <property type="term" value="F:choline dehydrogenase activity"/>
    <property type="evidence" value="ECO:0007669"/>
    <property type="project" value="TreeGrafter"/>
</dbReference>
<evidence type="ECO:0000256" key="1">
    <source>
        <dbReference type="ARBA" id="ARBA00001974"/>
    </source>
</evidence>
<dbReference type="PIRSF" id="PIRSF000137">
    <property type="entry name" value="Alcohol_oxidase"/>
    <property type="match status" value="1"/>
</dbReference>
<dbReference type="EMBL" id="LR783904">
    <property type="protein sequence ID" value="CAB3230500.1"/>
    <property type="molecule type" value="mRNA"/>
</dbReference>
<evidence type="ECO:0000256" key="5">
    <source>
        <dbReference type="PIRSR" id="PIRSR000137-2"/>
    </source>
</evidence>
<proteinExistence type="evidence at transcript level"/>
<protein>
    <submittedName>
        <fullName evidence="9">Glucose dehydrogenase [FAD, quinone]-like</fullName>
    </submittedName>
</protein>
<keyword evidence="4 5" id="KW-0274">FAD</keyword>